<dbReference type="AlphaFoldDB" id="A0A2A2MI59"/>
<dbReference type="EMBL" id="NQMS01000001">
    <property type="protein sequence ID" value="PAV98662.1"/>
    <property type="molecule type" value="Genomic_DNA"/>
</dbReference>
<dbReference type="RefSeq" id="WP_008813193.1">
    <property type="nucleotide sequence ID" value="NZ_CALECD010000091.1"/>
</dbReference>
<protein>
    <submittedName>
        <fullName evidence="1">Uncharacterized protein</fullName>
    </submittedName>
</protein>
<accession>A0A2A2MI59</accession>
<evidence type="ECO:0000313" key="1">
    <source>
        <dbReference type="EMBL" id="PAV98662.1"/>
    </source>
</evidence>
<comment type="caution">
    <text evidence="1">The sequence shown here is derived from an EMBL/GenBank/DDBJ whole genome shotgun (WGS) entry which is preliminary data.</text>
</comment>
<reference evidence="1 2" key="1">
    <citation type="submission" date="2017-08" db="EMBL/GenBank/DDBJ databases">
        <title>Draft Genome Sequence of Hafnia alvei CITHA-6 Isolated from Raw Bovine Milk.</title>
        <authorList>
            <person name="Culligan E.P."/>
            <person name="Mcsweeney A."/>
            <person name="O'Doherty C."/>
            <person name="Gleeson E."/>
            <person name="O'Riordan D."/>
            <person name="Sleator R.D."/>
        </authorList>
    </citation>
    <scope>NUCLEOTIDE SEQUENCE [LARGE SCALE GENOMIC DNA]</scope>
    <source>
        <strain evidence="1 2">CITHA-6</strain>
    </source>
</reference>
<dbReference type="OrthoDB" id="6555616at2"/>
<proteinExistence type="predicted"/>
<name>A0A2A2MI59_9GAMM</name>
<sequence length="166" mass="19235">MNLSVEGVTEEEYGLWRNNSTLTKIPMLLSKPYIVVNMGFDLELTKNFDLDLTGSHYLVFVKVSNNKEYDIYREHLITLVKMLILSKKSEQFDVDIFIVSAKHDDYRNELWSFFNMSNSYTRVAHLGERGAILKNICMGYLGVKKTESLLKLYGWLGKTFLGSKEE</sequence>
<dbReference type="Proteomes" id="UP000218796">
    <property type="component" value="Unassembled WGS sequence"/>
</dbReference>
<organism evidence="1 2">
    <name type="scientific">Hafnia paralvei</name>
    <dbReference type="NCBI Taxonomy" id="546367"/>
    <lineage>
        <taxon>Bacteria</taxon>
        <taxon>Pseudomonadati</taxon>
        <taxon>Pseudomonadota</taxon>
        <taxon>Gammaproteobacteria</taxon>
        <taxon>Enterobacterales</taxon>
        <taxon>Hafniaceae</taxon>
        <taxon>Hafnia</taxon>
    </lineage>
</organism>
<evidence type="ECO:0000313" key="2">
    <source>
        <dbReference type="Proteomes" id="UP000218796"/>
    </source>
</evidence>
<keyword evidence="2" id="KW-1185">Reference proteome</keyword>
<gene>
    <name evidence="1" type="ORF">CJD50_04155</name>
</gene>
<dbReference type="KEGG" id="hpar:AL518_16615"/>